<comment type="similarity">
    <text evidence="7">Belongs to the binding-protein-dependent transport system permease family.</text>
</comment>
<keyword evidence="4 7" id="KW-0812">Transmembrane</keyword>
<dbReference type="InterPro" id="IPR045621">
    <property type="entry name" value="BPD_transp_1_N"/>
</dbReference>
<reference evidence="9 10" key="1">
    <citation type="journal article" date="2018" name="Syst. Appl. Microbiol.">
        <title>Ereboglobus luteus gen. nov. sp. nov. from cockroach guts, and new insights into the oxygen relationship of the genera Opitutus and Didymococcus (Verrucomicrobia: Opitutaceae).</title>
        <authorList>
            <person name="Tegtmeier D."/>
            <person name="Belitz A."/>
            <person name="Radek R."/>
            <person name="Heimerl T."/>
            <person name="Brune A."/>
        </authorList>
    </citation>
    <scope>NUCLEOTIDE SEQUENCE [LARGE SCALE GENOMIC DNA]</scope>
    <source>
        <strain evidence="9 10">Ho45</strain>
    </source>
</reference>
<comment type="subcellular location">
    <subcellularLocation>
        <location evidence="1 7">Cell membrane</location>
        <topology evidence="1 7">Multi-pass membrane protein</topology>
    </subcellularLocation>
</comment>
<keyword evidence="10" id="KW-1185">Reference proteome</keyword>
<dbReference type="OrthoDB" id="9773221at2"/>
<feature type="transmembrane region" description="Helical" evidence="7">
    <location>
        <begin position="248"/>
        <end position="270"/>
    </location>
</feature>
<dbReference type="Proteomes" id="UP000244896">
    <property type="component" value="Chromosome"/>
</dbReference>
<dbReference type="PROSITE" id="PS50928">
    <property type="entry name" value="ABC_TM1"/>
    <property type="match status" value="1"/>
</dbReference>
<keyword evidence="6 7" id="KW-0472">Membrane</keyword>
<dbReference type="RefSeq" id="WP_108823750.1">
    <property type="nucleotide sequence ID" value="NZ_CP023004.1"/>
</dbReference>
<evidence type="ECO:0000256" key="7">
    <source>
        <dbReference type="RuleBase" id="RU363032"/>
    </source>
</evidence>
<dbReference type="EMBL" id="CP023004">
    <property type="protein sequence ID" value="AWI07942.1"/>
    <property type="molecule type" value="Genomic_DNA"/>
</dbReference>
<organism evidence="9 10">
    <name type="scientific">Ereboglobus luteus</name>
    <dbReference type="NCBI Taxonomy" id="1796921"/>
    <lineage>
        <taxon>Bacteria</taxon>
        <taxon>Pseudomonadati</taxon>
        <taxon>Verrucomicrobiota</taxon>
        <taxon>Opitutia</taxon>
        <taxon>Opitutales</taxon>
        <taxon>Opitutaceae</taxon>
        <taxon>Ereboglobus</taxon>
    </lineage>
</organism>
<dbReference type="Gene3D" id="1.10.3720.10">
    <property type="entry name" value="MetI-like"/>
    <property type="match status" value="1"/>
</dbReference>
<dbReference type="InterPro" id="IPR000515">
    <property type="entry name" value="MetI-like"/>
</dbReference>
<dbReference type="CDD" id="cd06261">
    <property type="entry name" value="TM_PBP2"/>
    <property type="match status" value="1"/>
</dbReference>
<dbReference type="SUPFAM" id="SSF161098">
    <property type="entry name" value="MetI-like"/>
    <property type="match status" value="1"/>
</dbReference>
<evidence type="ECO:0000259" key="8">
    <source>
        <dbReference type="PROSITE" id="PS50928"/>
    </source>
</evidence>
<proteinExistence type="inferred from homology"/>
<dbReference type="GO" id="GO:0005886">
    <property type="term" value="C:plasma membrane"/>
    <property type="evidence" value="ECO:0007669"/>
    <property type="project" value="UniProtKB-SubCell"/>
</dbReference>
<evidence type="ECO:0000256" key="3">
    <source>
        <dbReference type="ARBA" id="ARBA00022475"/>
    </source>
</evidence>
<evidence type="ECO:0000256" key="2">
    <source>
        <dbReference type="ARBA" id="ARBA00022448"/>
    </source>
</evidence>
<feature type="transmembrane region" description="Helical" evidence="7">
    <location>
        <begin position="122"/>
        <end position="143"/>
    </location>
</feature>
<dbReference type="PANTHER" id="PTHR30465:SF74">
    <property type="entry name" value="OLIGOPEPTIDE TRANSPORT SYSTEM PERMEASE PROTEIN OPPB"/>
    <property type="match status" value="1"/>
</dbReference>
<keyword evidence="2 7" id="KW-0813">Transport</keyword>
<dbReference type="KEGG" id="elut:CKA38_00515"/>
<evidence type="ECO:0000256" key="5">
    <source>
        <dbReference type="ARBA" id="ARBA00022989"/>
    </source>
</evidence>
<feature type="domain" description="ABC transmembrane type-1" evidence="8">
    <location>
        <begin position="116"/>
        <end position="313"/>
    </location>
</feature>
<dbReference type="GO" id="GO:0055085">
    <property type="term" value="P:transmembrane transport"/>
    <property type="evidence" value="ECO:0007669"/>
    <property type="project" value="InterPro"/>
</dbReference>
<feature type="transmembrane region" description="Helical" evidence="7">
    <location>
        <begin position="194"/>
        <end position="213"/>
    </location>
</feature>
<evidence type="ECO:0000256" key="6">
    <source>
        <dbReference type="ARBA" id="ARBA00023136"/>
    </source>
</evidence>
<feature type="transmembrane region" description="Helical" evidence="7">
    <location>
        <begin position="155"/>
        <end position="182"/>
    </location>
</feature>
<dbReference type="Pfam" id="PF19300">
    <property type="entry name" value="BPD_transp_1_N"/>
    <property type="match status" value="1"/>
</dbReference>
<evidence type="ECO:0000313" key="10">
    <source>
        <dbReference type="Proteomes" id="UP000244896"/>
    </source>
</evidence>
<dbReference type="Pfam" id="PF00528">
    <property type="entry name" value="BPD_transp_1"/>
    <property type="match status" value="1"/>
</dbReference>
<protein>
    <submittedName>
        <fullName evidence="9">ABC transporter</fullName>
    </submittedName>
</protein>
<accession>A0A2U8E039</accession>
<evidence type="ECO:0000256" key="4">
    <source>
        <dbReference type="ARBA" id="ARBA00022692"/>
    </source>
</evidence>
<keyword evidence="5 7" id="KW-1133">Transmembrane helix</keyword>
<dbReference type="InterPro" id="IPR035906">
    <property type="entry name" value="MetI-like_sf"/>
</dbReference>
<name>A0A2U8E039_9BACT</name>
<sequence>MTRFFISRLLQTLLALFVIVTATFFMSRFAPGGPFTAEKSTTPEIEANIKAYYNLDKPLWWQYRKYMWDVMPKTFRPTLLFSEQGGIDLKAGLGMDFGPSYKYANRTVNEIIAEKLPVSIQLGMPALIIALGIGITLGVLAALKRNTWVDYAASTFGMVGLAIPTFVVGPIFVLIFALQLHWFNASGWYTVQDRVLPCFVLGLAYAAPIVRLTRGGMLEVLNQDFIRTARAKGASEARVVFRHALRGGLLPVVSYLGPAVANILTGSFVIETIFQIPGLGREFVNGAFNRDYFMILGTVILYATLIMTLNLLVDIAQAWMNPKVRLEN</sequence>
<feature type="transmembrane region" description="Helical" evidence="7">
    <location>
        <begin position="292"/>
        <end position="313"/>
    </location>
</feature>
<dbReference type="PANTHER" id="PTHR30465">
    <property type="entry name" value="INNER MEMBRANE ABC TRANSPORTER"/>
    <property type="match status" value="1"/>
</dbReference>
<evidence type="ECO:0000256" key="1">
    <source>
        <dbReference type="ARBA" id="ARBA00004651"/>
    </source>
</evidence>
<dbReference type="AlphaFoldDB" id="A0A2U8E039"/>
<gene>
    <name evidence="9" type="ORF">CKA38_00515</name>
</gene>
<keyword evidence="3" id="KW-1003">Cell membrane</keyword>
<evidence type="ECO:0000313" key="9">
    <source>
        <dbReference type="EMBL" id="AWI07942.1"/>
    </source>
</evidence>